<name>A0A136IQ33_9PEZI</name>
<evidence type="ECO:0000256" key="1">
    <source>
        <dbReference type="ARBA" id="ARBA00022737"/>
    </source>
</evidence>
<dbReference type="PANTHER" id="PTHR24198">
    <property type="entry name" value="ANKYRIN REPEAT AND PROTEIN KINASE DOMAIN-CONTAINING PROTEIN"/>
    <property type="match status" value="1"/>
</dbReference>
<reference evidence="4" key="1">
    <citation type="submission" date="2016-02" db="EMBL/GenBank/DDBJ databases">
        <title>Draft genome sequence of Microdochium bolleyi, a fungal endophyte of beachgrass.</title>
        <authorList>
            <consortium name="DOE Joint Genome Institute"/>
            <person name="David A.S."/>
            <person name="May G."/>
            <person name="Haridas S."/>
            <person name="Lim J."/>
            <person name="Wang M."/>
            <person name="Labutti K."/>
            <person name="Lipzen A."/>
            <person name="Barry K."/>
            <person name="Grigoriev I.V."/>
        </authorList>
    </citation>
    <scope>NUCLEOTIDE SEQUENCE [LARGE SCALE GENOMIC DNA]</scope>
    <source>
        <strain evidence="4">J235TASD1</strain>
    </source>
</reference>
<sequence>MPVSASTLSAEAAAGLLIDRGADLLFGPGPGGQHCHALHVASHQGCSEIVRYLCGMMGEHGPVIDVDIEDAYGRTPTAQALLGQSPNRPFVISTLIRAGANVNATVGPDGFTLLHLACWAGKWLEAVLLFRSGAELDVVCHNTDSRWDLPSGPIRPIDLVCTNTSSSAPSRDRKQILIDHGRVLASETRVDLLKHMIRWGASTATCPGLDRSPMTIAAAFPDPSTALALLSTLRDAGLRPDHDDDLSTIAAVQLASTQYRVPVISWLLGNGARIPYSGQRAETFFSSIQTQLDSLHCWPREAPELLRVYIDEGGHDPDLRGPDDDFLVLAFLRGRCFNLVDVLLAAGANSPDVSEVLRDFRDKLPVLETWERHSVTMGVRFTAHNGDFNAYSDDADSWVGDAVTCLTDPDTKFV</sequence>
<dbReference type="Proteomes" id="UP000070501">
    <property type="component" value="Unassembled WGS sequence"/>
</dbReference>
<proteinExistence type="predicted"/>
<protein>
    <submittedName>
        <fullName evidence="3">Uncharacterized protein</fullName>
    </submittedName>
</protein>
<dbReference type="STRING" id="196109.A0A136IQ33"/>
<dbReference type="PANTHER" id="PTHR24198:SF165">
    <property type="entry name" value="ANKYRIN REPEAT-CONTAINING PROTEIN-RELATED"/>
    <property type="match status" value="1"/>
</dbReference>
<dbReference type="SMART" id="SM00248">
    <property type="entry name" value="ANK"/>
    <property type="match status" value="4"/>
</dbReference>
<keyword evidence="2" id="KW-0040">ANK repeat</keyword>
<evidence type="ECO:0000256" key="2">
    <source>
        <dbReference type="ARBA" id="ARBA00023043"/>
    </source>
</evidence>
<dbReference type="EMBL" id="KQ964264">
    <property type="protein sequence ID" value="KXJ87037.1"/>
    <property type="molecule type" value="Genomic_DNA"/>
</dbReference>
<dbReference type="InParanoid" id="A0A136IQ33"/>
<gene>
    <name evidence="3" type="ORF">Micbo1qcDRAFT_208436</name>
</gene>
<dbReference type="Gene3D" id="1.25.40.20">
    <property type="entry name" value="Ankyrin repeat-containing domain"/>
    <property type="match status" value="2"/>
</dbReference>
<dbReference type="SUPFAM" id="SSF48403">
    <property type="entry name" value="Ankyrin repeat"/>
    <property type="match status" value="1"/>
</dbReference>
<dbReference type="OrthoDB" id="341259at2759"/>
<dbReference type="InterPro" id="IPR036770">
    <property type="entry name" value="Ankyrin_rpt-contain_sf"/>
</dbReference>
<keyword evidence="1" id="KW-0677">Repeat</keyword>
<evidence type="ECO:0000313" key="4">
    <source>
        <dbReference type="Proteomes" id="UP000070501"/>
    </source>
</evidence>
<dbReference type="Pfam" id="PF00023">
    <property type="entry name" value="Ank"/>
    <property type="match status" value="1"/>
</dbReference>
<accession>A0A136IQ33</accession>
<keyword evidence="4" id="KW-1185">Reference proteome</keyword>
<dbReference type="InterPro" id="IPR002110">
    <property type="entry name" value="Ankyrin_rpt"/>
</dbReference>
<dbReference type="AlphaFoldDB" id="A0A136IQ33"/>
<evidence type="ECO:0000313" key="3">
    <source>
        <dbReference type="EMBL" id="KXJ87037.1"/>
    </source>
</evidence>
<organism evidence="3 4">
    <name type="scientific">Microdochium bolleyi</name>
    <dbReference type="NCBI Taxonomy" id="196109"/>
    <lineage>
        <taxon>Eukaryota</taxon>
        <taxon>Fungi</taxon>
        <taxon>Dikarya</taxon>
        <taxon>Ascomycota</taxon>
        <taxon>Pezizomycotina</taxon>
        <taxon>Sordariomycetes</taxon>
        <taxon>Xylariomycetidae</taxon>
        <taxon>Xylariales</taxon>
        <taxon>Microdochiaceae</taxon>
        <taxon>Microdochium</taxon>
    </lineage>
</organism>